<dbReference type="Proteomes" id="UP000572635">
    <property type="component" value="Unassembled WGS sequence"/>
</dbReference>
<comment type="caution">
    <text evidence="1">The sequence shown here is derived from an EMBL/GenBank/DDBJ whole genome shotgun (WGS) entry which is preliminary data.</text>
</comment>
<accession>A0A7W8VC85</accession>
<evidence type="ECO:0000313" key="2">
    <source>
        <dbReference type="Proteomes" id="UP000572635"/>
    </source>
</evidence>
<dbReference type="Gene3D" id="1.25.40.10">
    <property type="entry name" value="Tetratricopeptide repeat domain"/>
    <property type="match status" value="1"/>
</dbReference>
<dbReference type="EMBL" id="JACHDB010000001">
    <property type="protein sequence ID" value="MBB5431186.1"/>
    <property type="molecule type" value="Genomic_DNA"/>
</dbReference>
<dbReference type="SUPFAM" id="SSF48452">
    <property type="entry name" value="TPR-like"/>
    <property type="match status" value="1"/>
</dbReference>
<keyword evidence="2" id="KW-1185">Reference proteome</keyword>
<name>A0A7W8VC85_9ACTN</name>
<protein>
    <submittedName>
        <fullName evidence="1">Tetratricopeptide (TPR) repeat protein</fullName>
    </submittedName>
</protein>
<proteinExistence type="predicted"/>
<organism evidence="1 2">
    <name type="scientific">Nocardiopsis composta</name>
    <dbReference type="NCBI Taxonomy" id="157465"/>
    <lineage>
        <taxon>Bacteria</taxon>
        <taxon>Bacillati</taxon>
        <taxon>Actinomycetota</taxon>
        <taxon>Actinomycetes</taxon>
        <taxon>Streptosporangiales</taxon>
        <taxon>Nocardiopsidaceae</taxon>
        <taxon>Nocardiopsis</taxon>
    </lineage>
</organism>
<dbReference type="InterPro" id="IPR011990">
    <property type="entry name" value="TPR-like_helical_dom_sf"/>
</dbReference>
<reference evidence="1 2" key="1">
    <citation type="submission" date="2020-08" db="EMBL/GenBank/DDBJ databases">
        <title>Sequencing the genomes of 1000 actinobacteria strains.</title>
        <authorList>
            <person name="Klenk H.-P."/>
        </authorList>
    </citation>
    <scope>NUCLEOTIDE SEQUENCE [LARGE SCALE GENOMIC DNA]</scope>
    <source>
        <strain evidence="1 2">DSM 44551</strain>
    </source>
</reference>
<evidence type="ECO:0000313" key="1">
    <source>
        <dbReference type="EMBL" id="MBB5431186.1"/>
    </source>
</evidence>
<sequence>MLKKPDDAPELPALDGREEAERWLEENIDAALACSEQAAEHGEHGLVMRFAEACESRLREKGRYTDAVALMERGIGAAAAAGAPDAEARIRNQYGLILLELHSAGGAARSIEQFTEALRLAERAGDDRGRAAALECLGIAEQRRGEDEKALEYFDRARPFKEAMRRPQAMAILALLAARSLVDLGRFAEALDRLGPAFEVFHDPEQGNGPDPVNEAKVLLERGRALHGLGRTAEAGAALAEARDAFADQGVRFWHARALEALADLERPRSAQDAERLLAEAAALYRGIGNLAEAERLESKAAGN</sequence>
<dbReference type="AlphaFoldDB" id="A0A7W8VC85"/>
<gene>
    <name evidence="1" type="ORF">HDA36_001270</name>
</gene>
<dbReference type="RefSeq" id="WP_184390422.1">
    <property type="nucleotide sequence ID" value="NZ_BAAAJD010000007.1"/>
</dbReference>